<dbReference type="GeneID" id="99651522"/>
<evidence type="ECO:0000313" key="2">
    <source>
        <dbReference type="EMBL" id="SFN85747.1"/>
    </source>
</evidence>
<feature type="transmembrane region" description="Helical" evidence="1">
    <location>
        <begin position="37"/>
        <end position="56"/>
    </location>
</feature>
<keyword evidence="1" id="KW-0812">Transmembrane</keyword>
<dbReference type="RefSeq" id="WP_024934343.1">
    <property type="nucleotide sequence ID" value="NZ_CP083237.1"/>
</dbReference>
<dbReference type="EMBL" id="FOVH01000003">
    <property type="protein sequence ID" value="SFN85747.1"/>
    <property type="molecule type" value="Genomic_DNA"/>
</dbReference>
<dbReference type="InParanoid" id="A0A1I5CFR0"/>
<dbReference type="InterPro" id="IPR013083">
    <property type="entry name" value="Znf_RING/FYVE/PHD"/>
</dbReference>
<evidence type="ECO:0000256" key="1">
    <source>
        <dbReference type="SAM" id="Phobius"/>
    </source>
</evidence>
<proteinExistence type="predicted"/>
<sequence>MSCEHLICARCSNPVVEGRCPTCREARSELHRHGSSVPPALVLAGLVALFFVALVLQRVYG</sequence>
<keyword evidence="1" id="KW-1133">Transmembrane helix</keyword>
<reference evidence="2 3" key="1">
    <citation type="submission" date="2016-10" db="EMBL/GenBank/DDBJ databases">
        <authorList>
            <person name="de Groot N.N."/>
        </authorList>
    </citation>
    <scope>NUCLEOTIDE SEQUENCE [LARGE SCALE GENOMIC DNA]</scope>
    <source>
        <strain evidence="2 3">DSM 43067</strain>
    </source>
</reference>
<keyword evidence="3" id="KW-1185">Reference proteome</keyword>
<protein>
    <recommendedName>
        <fullName evidence="4">RING-type domain-containing protein</fullName>
    </recommendedName>
</protein>
<gene>
    <name evidence="2" type="ORF">SAMN04489713_103244</name>
</gene>
<dbReference type="SUPFAM" id="SSF57850">
    <property type="entry name" value="RING/U-box"/>
    <property type="match status" value="1"/>
</dbReference>
<accession>A0A1I5CFR0</accession>
<dbReference type="OrthoDB" id="4351019at2"/>
<dbReference type="Proteomes" id="UP000183413">
    <property type="component" value="Unassembled WGS sequence"/>
</dbReference>
<dbReference type="AlphaFoldDB" id="A0A1I5CFR0"/>
<dbReference type="Gene3D" id="3.30.40.10">
    <property type="entry name" value="Zinc/RING finger domain, C3HC4 (zinc finger)"/>
    <property type="match status" value="1"/>
</dbReference>
<keyword evidence="1" id="KW-0472">Membrane</keyword>
<evidence type="ECO:0000313" key="3">
    <source>
        <dbReference type="Proteomes" id="UP000183413"/>
    </source>
</evidence>
<name>A0A1I5CFR0_9ACTN</name>
<evidence type="ECO:0008006" key="4">
    <source>
        <dbReference type="Google" id="ProtNLM"/>
    </source>
</evidence>
<organism evidence="2 3">
    <name type="scientific">Actinomadura madurae</name>
    <dbReference type="NCBI Taxonomy" id="1993"/>
    <lineage>
        <taxon>Bacteria</taxon>
        <taxon>Bacillati</taxon>
        <taxon>Actinomycetota</taxon>
        <taxon>Actinomycetes</taxon>
        <taxon>Streptosporangiales</taxon>
        <taxon>Thermomonosporaceae</taxon>
        <taxon>Actinomadura</taxon>
    </lineage>
</organism>